<evidence type="ECO:0000256" key="2">
    <source>
        <dbReference type="ARBA" id="ARBA00023157"/>
    </source>
</evidence>
<dbReference type="AlphaFoldDB" id="A0A183LY53"/>
<proteinExistence type="predicted"/>
<dbReference type="GO" id="GO:0005886">
    <property type="term" value="C:plasma membrane"/>
    <property type="evidence" value="ECO:0007669"/>
    <property type="project" value="TreeGrafter"/>
</dbReference>
<dbReference type="Pfam" id="PF07679">
    <property type="entry name" value="I-set"/>
    <property type="match status" value="1"/>
</dbReference>
<dbReference type="PANTHER" id="PTHR45080">
    <property type="entry name" value="CONTACTIN 5"/>
    <property type="match status" value="1"/>
</dbReference>
<keyword evidence="2" id="KW-1015">Disulfide bond</keyword>
<dbReference type="Proteomes" id="UP000277204">
    <property type="component" value="Unassembled WGS sequence"/>
</dbReference>
<dbReference type="InterPro" id="IPR003599">
    <property type="entry name" value="Ig_sub"/>
</dbReference>
<dbReference type="SMART" id="SM00409">
    <property type="entry name" value="IG"/>
    <property type="match status" value="2"/>
</dbReference>
<dbReference type="GO" id="GO:0007156">
    <property type="term" value="P:homophilic cell adhesion via plasma membrane adhesion molecules"/>
    <property type="evidence" value="ECO:0007669"/>
    <property type="project" value="TreeGrafter"/>
</dbReference>
<dbReference type="EMBL" id="UZAI01003891">
    <property type="protein sequence ID" value="VDO82965.1"/>
    <property type="molecule type" value="Genomic_DNA"/>
</dbReference>
<dbReference type="InterPro" id="IPR013098">
    <property type="entry name" value="Ig_I-set"/>
</dbReference>
<dbReference type="PROSITE" id="PS50835">
    <property type="entry name" value="IG_LIKE"/>
    <property type="match status" value="1"/>
</dbReference>
<dbReference type="InterPro" id="IPR007110">
    <property type="entry name" value="Ig-like_dom"/>
</dbReference>
<name>A0A183LY53_9TREM</name>
<dbReference type="Gene3D" id="2.60.40.10">
    <property type="entry name" value="Immunoglobulins"/>
    <property type="match status" value="1"/>
</dbReference>
<evidence type="ECO:0000313" key="4">
    <source>
        <dbReference type="Proteomes" id="UP000277204"/>
    </source>
</evidence>
<dbReference type="InterPro" id="IPR036179">
    <property type="entry name" value="Ig-like_dom_sf"/>
</dbReference>
<dbReference type="InterPro" id="IPR013783">
    <property type="entry name" value="Ig-like_fold"/>
</dbReference>
<reference evidence="3 4" key="1">
    <citation type="submission" date="2018-11" db="EMBL/GenBank/DDBJ databases">
        <authorList>
            <consortium name="Pathogen Informatics"/>
        </authorList>
    </citation>
    <scope>NUCLEOTIDE SEQUENCE [LARGE SCALE GENOMIC DNA]</scope>
    <source>
        <strain evidence="3 4">Zambia</strain>
    </source>
</reference>
<keyword evidence="4" id="KW-1185">Reference proteome</keyword>
<gene>
    <name evidence="3" type="ORF">SMRZ_LOCUS8728</name>
</gene>
<dbReference type="STRING" id="48269.A0A183LY53"/>
<protein>
    <submittedName>
        <fullName evidence="3">Uncharacterized protein</fullName>
    </submittedName>
</protein>
<dbReference type="SUPFAM" id="SSF48726">
    <property type="entry name" value="Immunoglobulin"/>
    <property type="match status" value="1"/>
</dbReference>
<organism evidence="3 4">
    <name type="scientific">Schistosoma margrebowiei</name>
    <dbReference type="NCBI Taxonomy" id="48269"/>
    <lineage>
        <taxon>Eukaryota</taxon>
        <taxon>Metazoa</taxon>
        <taxon>Spiralia</taxon>
        <taxon>Lophotrochozoa</taxon>
        <taxon>Platyhelminthes</taxon>
        <taxon>Trematoda</taxon>
        <taxon>Digenea</taxon>
        <taxon>Strigeidida</taxon>
        <taxon>Schistosomatoidea</taxon>
        <taxon>Schistosomatidae</taxon>
        <taxon>Schistosoma</taxon>
    </lineage>
</organism>
<dbReference type="InterPro" id="IPR050958">
    <property type="entry name" value="Cell_Adh-Cytoskel_Orgn"/>
</dbReference>
<evidence type="ECO:0000313" key="3">
    <source>
        <dbReference type="EMBL" id="VDO82965.1"/>
    </source>
</evidence>
<evidence type="ECO:0000256" key="1">
    <source>
        <dbReference type="ARBA" id="ARBA00022729"/>
    </source>
</evidence>
<sequence length="319" mass="37066">MNRWKWIRHTLSKSPNCIKRQALASNPQGQRKRERLNNRLRQEMETDMREMNKNWRELEKNVQDRVDGPEFSSPSNDILSGELGQTINLECSANSNPEADVSLYYIGPEGQILLEEVTKSELNQYQLHYNRPVNFKNPKYLIWNSETEYAEFNMSIMKAAIHSNGRKLLGSQLKQVSYKLHLTNHEQFGFYACIAQTTGYPPIYRTVYVGQAESPKILKTDQSISFDGTFAELFCTIYSIPRPTVHQITWSINGISIKPDKRLRIYQEKTHRGVTSILTLNNLRPNDYSTYNCTVINDYGSDWKLITLSSNSKYTYFSF</sequence>
<accession>A0A183LY53</accession>
<dbReference type="PANTHER" id="PTHR45080:SF8">
    <property type="entry name" value="IG-LIKE DOMAIN-CONTAINING PROTEIN"/>
    <property type="match status" value="1"/>
</dbReference>
<keyword evidence="1" id="KW-0732">Signal</keyword>